<dbReference type="Proteomes" id="UP000249375">
    <property type="component" value="Chromosome"/>
</dbReference>
<dbReference type="PANTHER" id="PTHR43546:SF3">
    <property type="entry name" value="UPF0173 METAL-DEPENDENT HYDROLASE MJ1163"/>
    <property type="match status" value="1"/>
</dbReference>
<sequence length="353" mass="39683">MKKVLIAILALFGLNCNVACCQKKAYDDANVKAFAKLLTKGNVVLLDVRTAEEFAEGHLEGALNIDINNDDFVEEAKKRIAKEKKVAVYCRSGRRSANAAEKLTEYGYKVVNLIGGIMEWQKQKMPVTGDMHEVDVFTTKSGKTLRFYALMHASIRICYDGKEIEIDPVSQLGPRTTDYTTMPKADYIFITHEHPDHFDKEAIKLLSKDGTKIITNSRCAEMLGYGDVMKNGEKKDLESFSIEAVPAYNTTDGRQQFHPKGRDNGFILTVDGLRIYIAGDTEDIPEMADIKDIYIAFLPCNQPYTMTTSQLVSAARTIKPKVLFPYHYGQTDISTVPEQLKDAGIDVRIRHYE</sequence>
<dbReference type="RefSeq" id="WP_151908904.1">
    <property type="nucleotide sequence ID" value="NZ_CP033459.1"/>
</dbReference>
<reference evidence="3 4" key="1">
    <citation type="submission" date="2018-11" db="EMBL/GenBank/DDBJ databases">
        <authorList>
            <person name="Na S.W."/>
            <person name="Baik M."/>
        </authorList>
    </citation>
    <scope>NUCLEOTIDE SEQUENCE [LARGE SCALE GENOMIC DNA]</scope>
    <source>
        <strain evidence="3 4">E39</strain>
    </source>
</reference>
<dbReference type="KEGG" id="alq:C7Y71_008995"/>
<dbReference type="InterPro" id="IPR050114">
    <property type="entry name" value="UPF0173_UPF0282_UlaG_hydrolase"/>
</dbReference>
<name>A0A5P8E8D5_9BACT</name>
<organism evidence="3 4">
    <name type="scientific">Pseudoprevotella muciniphila</name>
    <dbReference type="NCBI Taxonomy" id="2133944"/>
    <lineage>
        <taxon>Bacteria</taxon>
        <taxon>Pseudomonadati</taxon>
        <taxon>Bacteroidota</taxon>
        <taxon>Bacteroidia</taxon>
        <taxon>Bacteroidales</taxon>
        <taxon>Prevotellaceae</taxon>
        <taxon>Pseudoprevotella</taxon>
    </lineage>
</organism>
<feature type="domain" description="Rhodanese" evidence="2">
    <location>
        <begin position="39"/>
        <end position="129"/>
    </location>
</feature>
<evidence type="ECO:0000313" key="4">
    <source>
        <dbReference type="Proteomes" id="UP000249375"/>
    </source>
</evidence>
<feature type="chain" id="PRO_5024381879" description="Rhodanese domain-containing protein" evidence="1">
    <location>
        <begin position="20"/>
        <end position="353"/>
    </location>
</feature>
<dbReference type="SUPFAM" id="SSF52821">
    <property type="entry name" value="Rhodanese/Cell cycle control phosphatase"/>
    <property type="match status" value="1"/>
</dbReference>
<dbReference type="InterPro" id="IPR036866">
    <property type="entry name" value="RibonucZ/Hydroxyglut_hydro"/>
</dbReference>
<dbReference type="InterPro" id="IPR036873">
    <property type="entry name" value="Rhodanese-like_dom_sf"/>
</dbReference>
<dbReference type="OrthoDB" id="9789133at2"/>
<dbReference type="SUPFAM" id="SSF56281">
    <property type="entry name" value="Metallo-hydrolase/oxidoreductase"/>
    <property type="match status" value="1"/>
</dbReference>
<gene>
    <name evidence="3" type="ORF">C7Y71_008995</name>
</gene>
<dbReference type="PANTHER" id="PTHR43546">
    <property type="entry name" value="UPF0173 METAL-DEPENDENT HYDROLASE MJ1163-RELATED"/>
    <property type="match status" value="1"/>
</dbReference>
<dbReference type="InterPro" id="IPR001763">
    <property type="entry name" value="Rhodanese-like_dom"/>
</dbReference>
<dbReference type="Gene3D" id="3.60.15.10">
    <property type="entry name" value="Ribonuclease Z/Hydroxyacylglutathione hydrolase-like"/>
    <property type="match status" value="1"/>
</dbReference>
<feature type="signal peptide" evidence="1">
    <location>
        <begin position="1"/>
        <end position="19"/>
    </location>
</feature>
<dbReference type="PROSITE" id="PS50206">
    <property type="entry name" value="RHODANESE_3"/>
    <property type="match status" value="1"/>
</dbReference>
<keyword evidence="4" id="KW-1185">Reference proteome</keyword>
<dbReference type="CDD" id="cd00158">
    <property type="entry name" value="RHOD"/>
    <property type="match status" value="1"/>
</dbReference>
<dbReference type="Gene3D" id="3.40.250.10">
    <property type="entry name" value="Rhodanese-like domain"/>
    <property type="match status" value="1"/>
</dbReference>
<dbReference type="Pfam" id="PF00581">
    <property type="entry name" value="Rhodanese"/>
    <property type="match status" value="1"/>
</dbReference>
<dbReference type="Pfam" id="PF13483">
    <property type="entry name" value="Lactamase_B_3"/>
    <property type="match status" value="1"/>
</dbReference>
<dbReference type="SMART" id="SM00450">
    <property type="entry name" value="RHOD"/>
    <property type="match status" value="1"/>
</dbReference>
<evidence type="ECO:0000313" key="3">
    <source>
        <dbReference type="EMBL" id="QFQ13137.1"/>
    </source>
</evidence>
<dbReference type="AlphaFoldDB" id="A0A5P8E8D5"/>
<accession>A0A5P8E8D5</accession>
<evidence type="ECO:0000256" key="1">
    <source>
        <dbReference type="SAM" id="SignalP"/>
    </source>
</evidence>
<protein>
    <recommendedName>
        <fullName evidence="2">Rhodanese domain-containing protein</fullName>
    </recommendedName>
</protein>
<proteinExistence type="predicted"/>
<keyword evidence="1" id="KW-0732">Signal</keyword>
<evidence type="ECO:0000259" key="2">
    <source>
        <dbReference type="PROSITE" id="PS50206"/>
    </source>
</evidence>
<dbReference type="EMBL" id="CP033459">
    <property type="protein sequence ID" value="QFQ13137.1"/>
    <property type="molecule type" value="Genomic_DNA"/>
</dbReference>